<comment type="caution">
    <text evidence="3">The sequence shown here is derived from an EMBL/GenBank/DDBJ whole genome shotgun (WGS) entry which is preliminary data.</text>
</comment>
<accession>A0ABV9KPK8</accession>
<protein>
    <submittedName>
        <fullName evidence="3">S49 family peptidase</fullName>
    </submittedName>
</protein>
<dbReference type="InterPro" id="IPR029045">
    <property type="entry name" value="ClpP/crotonase-like_dom_sf"/>
</dbReference>
<dbReference type="InterPro" id="IPR002142">
    <property type="entry name" value="Peptidase_S49"/>
</dbReference>
<reference evidence="4" key="1">
    <citation type="journal article" date="2019" name="Int. J. Syst. Evol. Microbiol.">
        <title>The Global Catalogue of Microorganisms (GCM) 10K type strain sequencing project: providing services to taxonomists for standard genome sequencing and annotation.</title>
        <authorList>
            <consortium name="The Broad Institute Genomics Platform"/>
            <consortium name="The Broad Institute Genome Sequencing Center for Infectious Disease"/>
            <person name="Wu L."/>
            <person name="Ma J."/>
        </authorList>
    </citation>
    <scope>NUCLEOTIDE SEQUENCE [LARGE SCALE GENOMIC DNA]</scope>
    <source>
        <strain evidence="4">CCUG 66188</strain>
    </source>
</reference>
<feature type="domain" description="Peptidase S49" evidence="2">
    <location>
        <begin position="149"/>
        <end position="295"/>
    </location>
</feature>
<dbReference type="Pfam" id="PF01343">
    <property type="entry name" value="Peptidase_S49"/>
    <property type="match status" value="1"/>
</dbReference>
<evidence type="ECO:0000313" key="3">
    <source>
        <dbReference type="EMBL" id="MFC4672107.1"/>
    </source>
</evidence>
<evidence type="ECO:0000313" key="4">
    <source>
        <dbReference type="Proteomes" id="UP001596023"/>
    </source>
</evidence>
<proteinExistence type="inferred from homology"/>
<gene>
    <name evidence="3" type="ORF">ACFO6W_00215</name>
</gene>
<comment type="similarity">
    <text evidence="1">Belongs to the peptidase S49 family.</text>
</comment>
<sequence>MNPYLQLISLLSSASARFFCSEAELAAALFSVIHFADKFNFSGEDYPSYKARMALESVPLLASTPEREIYTTTDYSSDEIKPGSIAYHPVKGLIMADSYWWFSSKQFVQDLTAAEANPSINAHFLHVKSGGGEAWYLDEVAKTLIGLDKPVYTLVEKVAASAAYYIGVHGKVVKALTQNDLIGSIGTMVDGLNIMGYLEKIGITRIREVATRSDLKNKKYEDLLKGKPEQFIREELDPLQQQFEAAVRAARPQLNDLPDDDPVFRGESFYASPPAIEKTLIDGLTSFDSALAETDAMGKEWATRRNNRKSLMSYL</sequence>
<keyword evidence="4" id="KW-1185">Reference proteome</keyword>
<dbReference type="Gene3D" id="3.90.226.10">
    <property type="entry name" value="2-enoyl-CoA Hydratase, Chain A, domain 1"/>
    <property type="match status" value="1"/>
</dbReference>
<dbReference type="PANTHER" id="PTHR42987:SF7">
    <property type="entry name" value="SIGNAL PEPTIDE PEPTIDASE SPPA-RELATED"/>
    <property type="match status" value="1"/>
</dbReference>
<dbReference type="EMBL" id="JBHSGN010000002">
    <property type="protein sequence ID" value="MFC4672107.1"/>
    <property type="molecule type" value="Genomic_DNA"/>
</dbReference>
<dbReference type="RefSeq" id="WP_379993291.1">
    <property type="nucleotide sequence ID" value="NZ_JBHSGN010000002.1"/>
</dbReference>
<dbReference type="SUPFAM" id="SSF52096">
    <property type="entry name" value="ClpP/crotonase"/>
    <property type="match status" value="1"/>
</dbReference>
<name>A0ABV9KPK8_9BACT</name>
<evidence type="ECO:0000256" key="1">
    <source>
        <dbReference type="ARBA" id="ARBA00008683"/>
    </source>
</evidence>
<dbReference type="Proteomes" id="UP001596023">
    <property type="component" value="Unassembled WGS sequence"/>
</dbReference>
<evidence type="ECO:0000259" key="2">
    <source>
        <dbReference type="Pfam" id="PF01343"/>
    </source>
</evidence>
<dbReference type="PANTHER" id="PTHR42987">
    <property type="entry name" value="PEPTIDASE S49"/>
    <property type="match status" value="1"/>
</dbReference>
<organism evidence="3 4">
    <name type="scientific">Dysgonomonas termitidis</name>
    <dbReference type="NCBI Taxonomy" id="1516126"/>
    <lineage>
        <taxon>Bacteria</taxon>
        <taxon>Pseudomonadati</taxon>
        <taxon>Bacteroidota</taxon>
        <taxon>Bacteroidia</taxon>
        <taxon>Bacteroidales</taxon>
        <taxon>Dysgonomonadaceae</taxon>
        <taxon>Dysgonomonas</taxon>
    </lineage>
</organism>